<accession>A0ABV3V723</accession>
<dbReference type="EMBL" id="JBDLOU010000003">
    <property type="protein sequence ID" value="MEX3736998.1"/>
    <property type="molecule type" value="Genomic_DNA"/>
</dbReference>
<evidence type="ECO:0000313" key="1">
    <source>
        <dbReference type="EMBL" id="MEX3736998.1"/>
    </source>
</evidence>
<protein>
    <submittedName>
        <fullName evidence="1">Uncharacterized protein</fullName>
    </submittedName>
</protein>
<proteinExistence type="predicted"/>
<keyword evidence="2" id="KW-1185">Reference proteome</keyword>
<dbReference type="Proteomes" id="UP001558474">
    <property type="component" value="Unassembled WGS sequence"/>
</dbReference>
<evidence type="ECO:0000313" key="2">
    <source>
        <dbReference type="Proteomes" id="UP001558474"/>
    </source>
</evidence>
<name>A0ABV3V723_9MYCO</name>
<comment type="caution">
    <text evidence="1">The sequence shown here is derived from an EMBL/GenBank/DDBJ whole genome shotgun (WGS) entry which is preliminary data.</text>
</comment>
<organism evidence="1 2">
    <name type="scientific">Mycolicibacterium porcinum</name>
    <dbReference type="NCBI Taxonomy" id="39693"/>
    <lineage>
        <taxon>Bacteria</taxon>
        <taxon>Bacillati</taxon>
        <taxon>Actinomycetota</taxon>
        <taxon>Actinomycetes</taxon>
        <taxon>Mycobacteriales</taxon>
        <taxon>Mycobacteriaceae</taxon>
        <taxon>Mycolicibacterium</taxon>
    </lineage>
</organism>
<dbReference type="RefSeq" id="WP_368572321.1">
    <property type="nucleotide sequence ID" value="NZ_JBDLOU010000003.1"/>
</dbReference>
<reference evidence="1 2" key="1">
    <citation type="submission" date="2024-04" db="EMBL/GenBank/DDBJ databases">
        <title>Genomic Markers of Mycobacteria.</title>
        <authorList>
            <person name="Soliman M.S."/>
            <person name="Elkholy A."/>
            <person name="Soliman N.S."/>
            <person name="Abbas A."/>
            <person name="Khayrat S."/>
            <person name="Shawky S."/>
        </authorList>
    </citation>
    <scope>NUCLEOTIDE SEQUENCE [LARGE SCALE GENOMIC DNA]</scope>
    <source>
        <strain evidence="1 2">Egy-CU-AM5</strain>
    </source>
</reference>
<sequence length="66" mass="7455">MSDNIVRPAAFQERAEDLLRKKRYEGYLAERETSQARRVIEMLREEGLLVAIPVPVAPTANEGTTP</sequence>
<gene>
    <name evidence="1" type="ORF">ABFW12_01980</name>
</gene>